<name>A0A9Q1CJT4_HOLLE</name>
<dbReference type="Proteomes" id="UP001152320">
    <property type="component" value="Chromosome 2"/>
</dbReference>
<comment type="caution">
    <text evidence="1">The sequence shown here is derived from an EMBL/GenBank/DDBJ whole genome shotgun (WGS) entry which is preliminary data.</text>
</comment>
<dbReference type="SUPFAM" id="SSF56672">
    <property type="entry name" value="DNA/RNA polymerases"/>
    <property type="match status" value="1"/>
</dbReference>
<gene>
    <name evidence="1" type="ORF">HOLleu_05412</name>
</gene>
<dbReference type="InterPro" id="IPR043502">
    <property type="entry name" value="DNA/RNA_pol_sf"/>
</dbReference>
<dbReference type="InterPro" id="IPR043128">
    <property type="entry name" value="Rev_trsase/Diguanyl_cyclase"/>
</dbReference>
<accession>A0A9Q1CJT4</accession>
<sequence>MFTVLDAGQASRQVKLTESSRHYVKFNTPYGRYQFCISPFGLCSAPARYFKNGSIKFLRVSQVLR</sequence>
<dbReference type="Gene3D" id="3.30.70.270">
    <property type="match status" value="1"/>
</dbReference>
<organism evidence="1 2">
    <name type="scientific">Holothuria leucospilota</name>
    <name type="common">Black long sea cucumber</name>
    <name type="synonym">Mertensiothuria leucospilota</name>
    <dbReference type="NCBI Taxonomy" id="206669"/>
    <lineage>
        <taxon>Eukaryota</taxon>
        <taxon>Metazoa</taxon>
        <taxon>Echinodermata</taxon>
        <taxon>Eleutherozoa</taxon>
        <taxon>Echinozoa</taxon>
        <taxon>Holothuroidea</taxon>
        <taxon>Aspidochirotacea</taxon>
        <taxon>Aspidochirotida</taxon>
        <taxon>Holothuriidae</taxon>
        <taxon>Holothuria</taxon>
    </lineage>
</organism>
<proteinExistence type="predicted"/>
<reference evidence="1" key="1">
    <citation type="submission" date="2021-10" db="EMBL/GenBank/DDBJ databases">
        <title>Tropical sea cucumber genome reveals ecological adaptation and Cuvierian tubules defense mechanism.</title>
        <authorList>
            <person name="Chen T."/>
        </authorList>
    </citation>
    <scope>NUCLEOTIDE SEQUENCE</scope>
    <source>
        <strain evidence="1">Nanhai2018</strain>
        <tissue evidence="1">Muscle</tissue>
    </source>
</reference>
<dbReference type="Gene3D" id="3.10.10.10">
    <property type="entry name" value="HIV Type 1 Reverse Transcriptase, subunit A, domain 1"/>
    <property type="match status" value="1"/>
</dbReference>
<keyword evidence="2" id="KW-1185">Reference proteome</keyword>
<evidence type="ECO:0000313" key="1">
    <source>
        <dbReference type="EMBL" id="KAJ8046657.1"/>
    </source>
</evidence>
<evidence type="ECO:0000313" key="2">
    <source>
        <dbReference type="Proteomes" id="UP001152320"/>
    </source>
</evidence>
<dbReference type="AlphaFoldDB" id="A0A9Q1CJT4"/>
<dbReference type="EMBL" id="JAIZAY010000002">
    <property type="protein sequence ID" value="KAJ8046657.1"/>
    <property type="molecule type" value="Genomic_DNA"/>
</dbReference>
<protein>
    <submittedName>
        <fullName evidence="1">Uncharacterized protein</fullName>
    </submittedName>
</protein>